<evidence type="ECO:0000313" key="2">
    <source>
        <dbReference type="Proteomes" id="UP000516437"/>
    </source>
</evidence>
<dbReference type="Proteomes" id="UP000516437">
    <property type="component" value="Chromosome 8"/>
</dbReference>
<protein>
    <submittedName>
        <fullName evidence="1">Uncharacterized protein</fullName>
    </submittedName>
</protein>
<dbReference type="AlphaFoldDB" id="A0A6A1UVM6"/>
<evidence type="ECO:0000313" key="1">
    <source>
        <dbReference type="EMBL" id="KAB1204465.1"/>
    </source>
</evidence>
<organism evidence="1 2">
    <name type="scientific">Morella rubra</name>
    <name type="common">Chinese bayberry</name>
    <dbReference type="NCBI Taxonomy" id="262757"/>
    <lineage>
        <taxon>Eukaryota</taxon>
        <taxon>Viridiplantae</taxon>
        <taxon>Streptophyta</taxon>
        <taxon>Embryophyta</taxon>
        <taxon>Tracheophyta</taxon>
        <taxon>Spermatophyta</taxon>
        <taxon>Magnoliopsida</taxon>
        <taxon>eudicotyledons</taxon>
        <taxon>Gunneridae</taxon>
        <taxon>Pentapetalae</taxon>
        <taxon>rosids</taxon>
        <taxon>fabids</taxon>
        <taxon>Fagales</taxon>
        <taxon>Myricaceae</taxon>
        <taxon>Morella</taxon>
    </lineage>
</organism>
<name>A0A6A1UVM6_9ROSI</name>
<gene>
    <name evidence="1" type="ORF">CJ030_MR8G028139</name>
</gene>
<keyword evidence="2" id="KW-1185">Reference proteome</keyword>
<sequence>MRRERLSFTILSMWCESTYPLPMSRKVCEENVLGEFRELEIWIERDGLLSWTVKIQRVI</sequence>
<accession>A0A6A1UVM6</accession>
<reference evidence="1 2" key="1">
    <citation type="journal article" date="2019" name="Plant Biotechnol. J.">
        <title>The red bayberry genome and genetic basis of sex determination.</title>
        <authorList>
            <person name="Jia H.M."/>
            <person name="Jia H.J."/>
            <person name="Cai Q.L."/>
            <person name="Wang Y."/>
            <person name="Zhao H.B."/>
            <person name="Yang W.F."/>
            <person name="Wang G.Y."/>
            <person name="Li Y.H."/>
            <person name="Zhan D.L."/>
            <person name="Shen Y.T."/>
            <person name="Niu Q.F."/>
            <person name="Chang L."/>
            <person name="Qiu J."/>
            <person name="Zhao L."/>
            <person name="Xie H.B."/>
            <person name="Fu W.Y."/>
            <person name="Jin J."/>
            <person name="Li X.W."/>
            <person name="Jiao Y."/>
            <person name="Zhou C.C."/>
            <person name="Tu T."/>
            <person name="Chai C.Y."/>
            <person name="Gao J.L."/>
            <person name="Fan L.J."/>
            <person name="van de Weg E."/>
            <person name="Wang J.Y."/>
            <person name="Gao Z.S."/>
        </authorList>
    </citation>
    <scope>NUCLEOTIDE SEQUENCE [LARGE SCALE GENOMIC DNA]</scope>
    <source>
        <tissue evidence="1">Leaves</tissue>
    </source>
</reference>
<proteinExistence type="predicted"/>
<comment type="caution">
    <text evidence="1">The sequence shown here is derived from an EMBL/GenBank/DDBJ whole genome shotgun (WGS) entry which is preliminary data.</text>
</comment>
<dbReference type="EMBL" id="RXIC02000026">
    <property type="protein sequence ID" value="KAB1204465.1"/>
    <property type="molecule type" value="Genomic_DNA"/>
</dbReference>